<evidence type="ECO:0000313" key="7">
    <source>
        <dbReference type="EMBL" id="MTV37729.1"/>
    </source>
</evidence>
<dbReference type="PROSITE" id="PS51257">
    <property type="entry name" value="PROKAR_LIPOPROTEIN"/>
    <property type="match status" value="1"/>
</dbReference>
<comment type="caution">
    <text evidence="7">The sequence shown here is derived from an EMBL/GenBank/DDBJ whole genome shotgun (WGS) entry which is preliminary data.</text>
</comment>
<dbReference type="InterPro" id="IPR051010">
    <property type="entry name" value="BCAA_transport"/>
</dbReference>
<evidence type="ECO:0000256" key="2">
    <source>
        <dbReference type="ARBA" id="ARBA00022448"/>
    </source>
</evidence>
<protein>
    <submittedName>
        <fullName evidence="7">ABC transporter substrate-binding protein</fullName>
    </submittedName>
</protein>
<dbReference type="PANTHER" id="PTHR30483">
    <property type="entry name" value="LEUCINE-SPECIFIC-BINDING PROTEIN"/>
    <property type="match status" value="1"/>
</dbReference>
<dbReference type="CDD" id="cd06338">
    <property type="entry name" value="PBP1_ABC_ligand_binding-like"/>
    <property type="match status" value="1"/>
</dbReference>
<dbReference type="PANTHER" id="PTHR30483:SF37">
    <property type="entry name" value="ABC TRANSPORTER SUBSTRATE-BINDING PROTEIN"/>
    <property type="match status" value="1"/>
</dbReference>
<dbReference type="PRINTS" id="PR00337">
    <property type="entry name" value="LEUILEVALBP"/>
</dbReference>
<dbReference type="InterPro" id="IPR028082">
    <property type="entry name" value="Peripla_BP_I"/>
</dbReference>
<dbReference type="PROSITE" id="PS51318">
    <property type="entry name" value="TAT"/>
    <property type="match status" value="1"/>
</dbReference>
<dbReference type="EMBL" id="WNKY01000007">
    <property type="protein sequence ID" value="MTV37729.1"/>
    <property type="molecule type" value="Genomic_DNA"/>
</dbReference>
<keyword evidence="2" id="KW-0813">Transport</keyword>
<name>A0A6L6PG74_9BURK</name>
<evidence type="ECO:0000256" key="3">
    <source>
        <dbReference type="ARBA" id="ARBA00022729"/>
    </source>
</evidence>
<evidence type="ECO:0000313" key="8">
    <source>
        <dbReference type="Proteomes" id="UP000475582"/>
    </source>
</evidence>
<comment type="similarity">
    <text evidence="1">Belongs to the leucine-binding protein family.</text>
</comment>
<feature type="chain" id="PRO_5026936981" evidence="5">
    <location>
        <begin position="34"/>
        <end position="406"/>
    </location>
</feature>
<evidence type="ECO:0000256" key="5">
    <source>
        <dbReference type="SAM" id="SignalP"/>
    </source>
</evidence>
<feature type="domain" description="Leucine-binding protein" evidence="6">
    <location>
        <begin position="37"/>
        <end position="386"/>
    </location>
</feature>
<dbReference type="Pfam" id="PF13458">
    <property type="entry name" value="Peripla_BP_6"/>
    <property type="match status" value="1"/>
</dbReference>
<gene>
    <name evidence="7" type="ORF">GM676_09035</name>
</gene>
<evidence type="ECO:0000259" key="6">
    <source>
        <dbReference type="Pfam" id="PF13458"/>
    </source>
</evidence>
<accession>A0A6L6PG74</accession>
<dbReference type="Proteomes" id="UP000475582">
    <property type="component" value="Unassembled WGS sequence"/>
</dbReference>
<dbReference type="SUPFAM" id="SSF53822">
    <property type="entry name" value="Periplasmic binding protein-like I"/>
    <property type="match status" value="1"/>
</dbReference>
<evidence type="ECO:0000256" key="1">
    <source>
        <dbReference type="ARBA" id="ARBA00010062"/>
    </source>
</evidence>
<keyword evidence="3 5" id="KW-0732">Signal</keyword>
<keyword evidence="8" id="KW-1185">Reference proteome</keyword>
<reference evidence="7 8" key="1">
    <citation type="submission" date="2019-11" db="EMBL/GenBank/DDBJ databases">
        <title>Type strains purchased from KCTC, JCM and DSMZ.</title>
        <authorList>
            <person name="Lu H."/>
        </authorList>
    </citation>
    <scope>NUCLEOTIDE SEQUENCE [LARGE SCALE GENOMIC DNA]</scope>
    <source>
        <strain evidence="7 8">KCTC 22382</strain>
    </source>
</reference>
<dbReference type="InterPro" id="IPR028081">
    <property type="entry name" value="Leu-bd"/>
</dbReference>
<proteinExistence type="inferred from homology"/>
<dbReference type="OrthoDB" id="7337537at2"/>
<evidence type="ECO:0000256" key="4">
    <source>
        <dbReference type="ARBA" id="ARBA00022970"/>
    </source>
</evidence>
<dbReference type="AlphaFoldDB" id="A0A6L6PG74"/>
<keyword evidence="4" id="KW-0029">Amino-acid transport</keyword>
<feature type="signal peptide" evidence="5">
    <location>
        <begin position="1"/>
        <end position="33"/>
    </location>
</feature>
<sequence>MHNNKTPLRQRRTFLAGAGALALSCGLPSLARAAGAPIRVGSTLPLTGPLAPVGGIHKIAGEVFVELINKRGGLLGRKLEWVLLDDQSQAANARALYERLVTADKVDLLMGPYGTSAIVAAMGVAQRFGKLFIQSSLGDPSLAPYPLQFPALPIGPDPRLADTEVLLDAFASSATPPRTIAFVTSKFPSALDLAKGGQEVAAKRGLKTVLTLEYEFGTRDFGGIAARIKDANPDLLWSGAIGLEASQLLDAMKRLDYLPPRQFHLFPAPGPTLANQHANGVTSLTWFEHHAPFSQYAGAADFLRLYTERAKAAGLPWPVAESQAAAEFAAWQILAAAVNGVGRLDEPAMAAWLRGHQLNTVLGPRGFDGKFNSGVAATKIKQVQNGKWVTVWPAAYRPPGVTLLAP</sequence>
<organism evidence="7 8">
    <name type="scientific">Duganella radicis</name>
    <dbReference type="NCBI Taxonomy" id="551988"/>
    <lineage>
        <taxon>Bacteria</taxon>
        <taxon>Pseudomonadati</taxon>
        <taxon>Pseudomonadota</taxon>
        <taxon>Betaproteobacteria</taxon>
        <taxon>Burkholderiales</taxon>
        <taxon>Oxalobacteraceae</taxon>
        <taxon>Telluria group</taxon>
        <taxon>Duganella</taxon>
    </lineage>
</organism>
<dbReference type="InterPro" id="IPR006311">
    <property type="entry name" value="TAT_signal"/>
</dbReference>
<dbReference type="InterPro" id="IPR000709">
    <property type="entry name" value="Leu_Ile_Val-bd"/>
</dbReference>
<dbReference type="GO" id="GO:0006865">
    <property type="term" value="P:amino acid transport"/>
    <property type="evidence" value="ECO:0007669"/>
    <property type="project" value="UniProtKB-KW"/>
</dbReference>
<dbReference type="Gene3D" id="3.40.50.2300">
    <property type="match status" value="2"/>
</dbReference>
<dbReference type="RefSeq" id="WP_155463205.1">
    <property type="nucleotide sequence ID" value="NZ_WNKY01000007.1"/>
</dbReference>